<dbReference type="InterPro" id="IPR013826">
    <property type="entry name" value="Topo_IA_cen_sub3"/>
</dbReference>
<dbReference type="InterPro" id="IPR005733">
    <property type="entry name" value="TopoI_bac-type"/>
</dbReference>
<dbReference type="GO" id="GO:0003677">
    <property type="term" value="F:DNA binding"/>
    <property type="evidence" value="ECO:0007669"/>
    <property type="project" value="UniProtKB-KW"/>
</dbReference>
<dbReference type="SUPFAM" id="SSF56712">
    <property type="entry name" value="Prokaryotic type I DNA topoisomerase"/>
    <property type="match status" value="1"/>
</dbReference>
<dbReference type="PANTHER" id="PTHR42785">
    <property type="entry name" value="DNA TOPOISOMERASE, TYPE IA, CORE"/>
    <property type="match status" value="1"/>
</dbReference>
<keyword evidence="8 10" id="KW-0238">DNA-binding</keyword>
<organism evidence="13 14">
    <name type="scientific">Candidatus Nitrohelix vancouverensis</name>
    <dbReference type="NCBI Taxonomy" id="2705534"/>
    <lineage>
        <taxon>Bacteria</taxon>
        <taxon>Pseudomonadati</taxon>
        <taxon>Nitrospinota/Tectimicrobiota group</taxon>
        <taxon>Nitrospinota</taxon>
        <taxon>Nitrospinia</taxon>
        <taxon>Nitrospinales</taxon>
        <taxon>Nitrospinaceae</taxon>
        <taxon>Candidatus Nitrohelix</taxon>
    </lineage>
</organism>
<dbReference type="SMART" id="SM00437">
    <property type="entry name" value="TOP1Ac"/>
    <property type="match status" value="1"/>
</dbReference>
<dbReference type="Gene3D" id="3.30.65.10">
    <property type="entry name" value="Bacterial Topoisomerase I, domain 1"/>
    <property type="match status" value="3"/>
</dbReference>
<feature type="domain" description="Toprim" evidence="11">
    <location>
        <begin position="6"/>
        <end position="117"/>
    </location>
</feature>
<comment type="similarity">
    <text evidence="2 10">Belongs to the type IA topoisomerase family.</text>
</comment>
<evidence type="ECO:0000256" key="7">
    <source>
        <dbReference type="ARBA" id="ARBA00023029"/>
    </source>
</evidence>
<evidence type="ECO:0000256" key="2">
    <source>
        <dbReference type="ARBA" id="ARBA00009446"/>
    </source>
</evidence>
<feature type="domain" description="Topo IA-type catalytic" evidence="12">
    <location>
        <begin position="133"/>
        <end position="567"/>
    </location>
</feature>
<dbReference type="InterPro" id="IPR003602">
    <property type="entry name" value="Topo_IA_DNA-bd_dom"/>
</dbReference>
<dbReference type="GO" id="GO:0005694">
    <property type="term" value="C:chromosome"/>
    <property type="evidence" value="ECO:0007669"/>
    <property type="project" value="InterPro"/>
</dbReference>
<dbReference type="PROSITE" id="PS00396">
    <property type="entry name" value="TOPO_IA_1"/>
    <property type="match status" value="1"/>
</dbReference>
<dbReference type="InterPro" id="IPR003601">
    <property type="entry name" value="Topo_IA_2"/>
</dbReference>
<evidence type="ECO:0000256" key="8">
    <source>
        <dbReference type="ARBA" id="ARBA00023125"/>
    </source>
</evidence>
<feature type="region of interest" description="Interaction with DNA" evidence="10">
    <location>
        <begin position="167"/>
        <end position="172"/>
    </location>
</feature>
<dbReference type="KEGG" id="nva:G3M78_11920"/>
<feature type="site" description="Interaction with DNA" evidence="10">
    <location>
        <position position="499"/>
    </location>
</feature>
<protein>
    <recommendedName>
        <fullName evidence="10">DNA topoisomerase 1</fullName>
        <ecNumber evidence="10">5.6.2.1</ecNumber>
    </recommendedName>
    <alternativeName>
        <fullName evidence="10">DNA topoisomerase I</fullName>
    </alternativeName>
</protein>
<dbReference type="InterPro" id="IPR000380">
    <property type="entry name" value="Topo_IA"/>
</dbReference>
<evidence type="ECO:0000256" key="5">
    <source>
        <dbReference type="ARBA" id="ARBA00022833"/>
    </source>
</evidence>
<keyword evidence="6" id="KW-0460">Magnesium</keyword>
<dbReference type="NCBIfam" id="TIGR01051">
    <property type="entry name" value="topA_bact"/>
    <property type="match status" value="1"/>
</dbReference>
<sequence length="751" mass="84503">MARPLKSLVIVESPTKVKTLNKILGSNFIVKASVGHLKDLPKKKLGVDVDNDFSPQYITIRGKGKILSELKAAAKKAGDIYLAPDPDREGEAIAYHVGNEISKFNKGKVYRVLFNEITKKAVSEAIKNPTELNENLVNAQQARRILDRLVGYQISPILWKKVHRGLSAGRVQSVALRLVCEREKEIQSFESQEYWTLILDVKGSKDPEFQTRLFKIDGEKAELNNKEETDVVLKAIENASFVLEGVVKKERKRNPSAPFITSSLQQEASRKLNFSPKKTMMLAQRLYEGITLGKKGTIGLITYMRTDSTRVADEAIVGVRSYIEERYGKEFLPATPNQYKNKKAAQEAHEAIRPTDVAHDPKEIKEYLESDLLRLYELIWLRFVSSQMSPAIMDTTQFDIKAGSYLFRSNGSVMKFAGFMKVYVEGEDNTLPDSGSGNDRILPDIAKGEVLKVLKTNPEQHFTQPPPRFTEAMLVKELEEKGVGRPSTYASIISVIKDRDYVRSEERRLQPSELGTLVSDLLVENFPDIMSTEFTAKMEDQLDQIEEGKVAWVSALKTFYTPFKVDLEKAEEKMRDIKGEIEETGENCDKCDKPMIIKWGRFGKFQACSGYPDCKNTREVGSDGDPAGAPAEEVEGVCDKCQSPLVIKMGRFGKFIACSTYPDCKFTKPISLGIDCPEADCKGYISSRRSKKGRTFYGCSEYPNCTFTSWDKPVPEPCPECENPFLVEKWKKNEGASIICPKCKFKKDNAA</sequence>
<dbReference type="AlphaFoldDB" id="A0A7T0G492"/>
<dbReference type="CDD" id="cd00186">
    <property type="entry name" value="TOP1Ac"/>
    <property type="match status" value="1"/>
</dbReference>
<evidence type="ECO:0000313" key="13">
    <source>
        <dbReference type="EMBL" id="QPJ66061.1"/>
    </source>
</evidence>
<evidence type="ECO:0000256" key="6">
    <source>
        <dbReference type="ARBA" id="ARBA00022842"/>
    </source>
</evidence>
<keyword evidence="9 10" id="KW-0413">Isomerase</keyword>
<comment type="subunit">
    <text evidence="10">Monomer.</text>
</comment>
<dbReference type="InterPro" id="IPR023405">
    <property type="entry name" value="Topo_IA_core_domain"/>
</dbReference>
<feature type="site" description="Interaction with DNA" evidence="10">
    <location>
        <position position="144"/>
    </location>
</feature>
<keyword evidence="3" id="KW-0479">Metal-binding</keyword>
<dbReference type="EC" id="5.6.2.1" evidence="10"/>
<feature type="site" description="Interaction with DNA" evidence="10">
    <location>
        <position position="143"/>
    </location>
</feature>
<dbReference type="InterPro" id="IPR034149">
    <property type="entry name" value="TOPRIM_TopoI"/>
</dbReference>
<evidence type="ECO:0000256" key="1">
    <source>
        <dbReference type="ARBA" id="ARBA00000213"/>
    </source>
</evidence>
<dbReference type="GO" id="GO:0006265">
    <property type="term" value="P:DNA topological change"/>
    <property type="evidence" value="ECO:0007669"/>
    <property type="project" value="UniProtKB-UniRule"/>
</dbReference>
<dbReference type="InterPro" id="IPR013824">
    <property type="entry name" value="Topo_IA_cen_sub1"/>
</dbReference>
<dbReference type="PANTHER" id="PTHR42785:SF1">
    <property type="entry name" value="DNA TOPOISOMERASE"/>
    <property type="match status" value="1"/>
</dbReference>
<dbReference type="Gene3D" id="1.10.290.10">
    <property type="entry name" value="Topoisomerase I, domain 4"/>
    <property type="match status" value="1"/>
</dbReference>
<feature type="site" description="Interaction with DNA" evidence="10">
    <location>
        <position position="147"/>
    </location>
</feature>
<dbReference type="Pfam" id="PF01131">
    <property type="entry name" value="Topoisom_bac"/>
    <property type="match status" value="1"/>
</dbReference>
<dbReference type="PRINTS" id="PR00417">
    <property type="entry name" value="PRTPISMRASEI"/>
</dbReference>
<dbReference type="Gene3D" id="1.10.460.10">
    <property type="entry name" value="Topoisomerase I, domain 2"/>
    <property type="match status" value="1"/>
</dbReference>
<dbReference type="PROSITE" id="PS50880">
    <property type="entry name" value="TOPRIM"/>
    <property type="match status" value="1"/>
</dbReference>
<dbReference type="InterPro" id="IPR028612">
    <property type="entry name" value="Topoisom_1_IA"/>
</dbReference>
<evidence type="ECO:0000259" key="11">
    <source>
        <dbReference type="PROSITE" id="PS50880"/>
    </source>
</evidence>
<dbReference type="EMBL" id="CP048620">
    <property type="protein sequence ID" value="QPJ66061.1"/>
    <property type="molecule type" value="Genomic_DNA"/>
</dbReference>
<dbReference type="InterPro" id="IPR013497">
    <property type="entry name" value="Topo_IA_cen"/>
</dbReference>
<dbReference type="PROSITE" id="PS52039">
    <property type="entry name" value="TOPO_IA_2"/>
    <property type="match status" value="1"/>
</dbReference>
<dbReference type="GO" id="GO:0003917">
    <property type="term" value="F:DNA topoisomerase type I (single strand cut, ATP-independent) activity"/>
    <property type="evidence" value="ECO:0007669"/>
    <property type="project" value="UniProtKB-UniRule"/>
</dbReference>
<evidence type="ECO:0000256" key="4">
    <source>
        <dbReference type="ARBA" id="ARBA00022771"/>
    </source>
</evidence>
<keyword evidence="5" id="KW-0862">Zinc</keyword>
<evidence type="ECO:0000256" key="9">
    <source>
        <dbReference type="ARBA" id="ARBA00023235"/>
    </source>
</evidence>
<dbReference type="SMART" id="SM00493">
    <property type="entry name" value="TOPRIM"/>
    <property type="match status" value="1"/>
</dbReference>
<dbReference type="Pfam" id="PF01396">
    <property type="entry name" value="Zn_ribbon_Top1"/>
    <property type="match status" value="3"/>
</dbReference>
<comment type="catalytic activity">
    <reaction evidence="1 10">
        <text>ATP-independent breakage of single-stranded DNA, followed by passage and rejoining.</text>
        <dbReference type="EC" id="5.6.2.1"/>
    </reaction>
</comment>
<feature type="active site" description="O-(5'-phospho-DNA)-tyrosine intermediate" evidence="10">
    <location>
        <position position="303"/>
    </location>
</feature>
<evidence type="ECO:0000256" key="10">
    <source>
        <dbReference type="HAMAP-Rule" id="MF_00952"/>
    </source>
</evidence>
<dbReference type="Pfam" id="PF01751">
    <property type="entry name" value="Toprim"/>
    <property type="match status" value="1"/>
</dbReference>
<feature type="site" description="Interaction with DNA" evidence="10">
    <location>
        <position position="152"/>
    </location>
</feature>
<feature type="site" description="Interaction with DNA" evidence="10">
    <location>
        <position position="305"/>
    </location>
</feature>
<dbReference type="GO" id="GO:0008270">
    <property type="term" value="F:zinc ion binding"/>
    <property type="evidence" value="ECO:0007669"/>
    <property type="project" value="UniProtKB-KW"/>
</dbReference>
<keyword evidence="7 10" id="KW-0799">Topoisomerase</keyword>
<dbReference type="HAMAP" id="MF_00952">
    <property type="entry name" value="Topoisom_1_prok"/>
    <property type="match status" value="1"/>
</dbReference>
<gene>
    <name evidence="10 13" type="primary">topA</name>
    <name evidence="13" type="ORF">G3M78_11920</name>
</gene>
<dbReference type="SUPFAM" id="SSF57783">
    <property type="entry name" value="Zinc beta-ribbon"/>
    <property type="match status" value="2"/>
</dbReference>
<reference evidence="14" key="1">
    <citation type="submission" date="2020-02" db="EMBL/GenBank/DDBJ databases">
        <title>Genomic and physiological characterization of two novel Nitrospinaceae genera.</title>
        <authorList>
            <person name="Mueller A.J."/>
            <person name="Jung M.-Y."/>
            <person name="Strachan C.R."/>
            <person name="Herbold C.W."/>
            <person name="Kirkegaard R.H."/>
            <person name="Daims H."/>
        </authorList>
    </citation>
    <scope>NUCLEOTIDE SEQUENCE [LARGE SCALE GENOMIC DNA]</scope>
</reference>
<evidence type="ECO:0000256" key="3">
    <source>
        <dbReference type="ARBA" id="ARBA00022723"/>
    </source>
</evidence>
<proteinExistence type="inferred from homology"/>
<dbReference type="SMART" id="SM00436">
    <property type="entry name" value="TOP1Bc"/>
    <property type="match status" value="1"/>
</dbReference>
<dbReference type="Gene3D" id="2.70.20.10">
    <property type="entry name" value="Topoisomerase I, domain 3"/>
    <property type="match status" value="1"/>
</dbReference>
<comment type="function">
    <text evidence="10">Releases the supercoiling and torsional tension of DNA, which is introduced during the DNA replication and transcription, by transiently cleaving and rejoining one strand of the DNA duplex. Introduces a single-strand break via transesterification at a target site in duplex DNA. The scissile phosphodiester is attacked by the catalytic tyrosine of the enzyme, resulting in the formation of a DNA-(5'-phosphotyrosyl)-enzyme intermediate and the expulsion of a 3'-OH DNA strand. The free DNA strand then undergoes passage around the unbroken strand, thus removing DNA supercoils. Finally, in the religation step, the DNA 3'-OH attacks the covalent intermediate to expel the active-site tyrosine and restore the DNA phosphodiester backbone.</text>
</comment>
<feature type="site" description="Interaction with DNA" evidence="10">
    <location>
        <position position="159"/>
    </location>
</feature>
<dbReference type="InterPro" id="IPR006171">
    <property type="entry name" value="TOPRIM_dom"/>
</dbReference>
<evidence type="ECO:0000313" key="14">
    <source>
        <dbReference type="Proteomes" id="UP000594464"/>
    </source>
</evidence>
<dbReference type="InterPro" id="IPR013498">
    <property type="entry name" value="Topo_IA_Znf"/>
</dbReference>
<feature type="site" description="Interaction with DNA" evidence="10">
    <location>
        <position position="36"/>
    </location>
</feature>
<dbReference type="Proteomes" id="UP000594464">
    <property type="component" value="Chromosome"/>
</dbReference>
<dbReference type="InterPro" id="IPR013825">
    <property type="entry name" value="Topo_IA_cen_sub2"/>
</dbReference>
<dbReference type="Gene3D" id="3.40.50.140">
    <property type="match status" value="1"/>
</dbReference>
<evidence type="ECO:0000259" key="12">
    <source>
        <dbReference type="PROSITE" id="PS52039"/>
    </source>
</evidence>
<accession>A0A7T0G492</accession>
<dbReference type="CDD" id="cd03363">
    <property type="entry name" value="TOPRIM_TopoIA_TopoI"/>
    <property type="match status" value="1"/>
</dbReference>
<dbReference type="InterPro" id="IPR023406">
    <property type="entry name" value="Topo_IA_AS"/>
</dbReference>
<name>A0A7T0G492_9BACT</name>
<keyword evidence="4" id="KW-0863">Zinc-finger</keyword>